<protein>
    <recommendedName>
        <fullName evidence="2">RTX toxin-activating lysine-acyltransferase</fullName>
        <ecNumber evidence="2">2.3.1.-</ecNumber>
    </recommendedName>
</protein>
<accession>A0A084U5H1</accession>
<name>A0A084U5H1_9HYPH</name>
<dbReference type="eggNOG" id="COG2994">
    <property type="taxonomic scope" value="Bacteria"/>
</dbReference>
<evidence type="ECO:0000313" key="4">
    <source>
        <dbReference type="EMBL" id="KFB08207.1"/>
    </source>
</evidence>
<comment type="caution">
    <text evidence="4">The sequence shown here is derived from an EMBL/GenBank/DDBJ whole genome shotgun (WGS) entry which is preliminary data.</text>
</comment>
<dbReference type="STRING" id="472175.EL18_03417"/>
<sequence>MSPHPNTAAKLETSARDGHSPGDDPAAEIVRMHDALGKAVLLMLGQQRYRWLGLGELERVAINPLIKNRIAIVAHGGGEGQPTRLTGMALWAHVSEKVDAAICEQINANVFPVHLKPADWDSGSINWILDIIAPDTASAKQVALVVRDMMPPGDIRVHPAAARAIGDAGMKEITRAPRTEAAE</sequence>
<keyword evidence="2" id="KW-0963">Cytoplasm</keyword>
<dbReference type="AlphaFoldDB" id="A0A084U5H1"/>
<dbReference type="EMBL" id="JMQM01000003">
    <property type="protein sequence ID" value="KFB08207.1"/>
    <property type="molecule type" value="Genomic_DNA"/>
</dbReference>
<comment type="similarity">
    <text evidence="1 2">Belongs to the RTX toxin acyltransferase family.</text>
</comment>
<keyword evidence="2" id="KW-0808">Transferase</keyword>
<dbReference type="InterPro" id="IPR003996">
    <property type="entry name" value="RTX_toxin-activating_protC_bac"/>
</dbReference>
<gene>
    <name evidence="4" type="ORF">EL18_03417</name>
</gene>
<dbReference type="EC" id="2.3.1.-" evidence="2"/>
<evidence type="ECO:0000313" key="5">
    <source>
        <dbReference type="Proteomes" id="UP000053675"/>
    </source>
</evidence>
<feature type="compositionally biased region" description="Basic and acidic residues" evidence="3">
    <location>
        <begin position="13"/>
        <end position="22"/>
    </location>
</feature>
<dbReference type="RefSeq" id="WP_051914440.1">
    <property type="nucleotide sequence ID" value="NZ_JMQM01000003.1"/>
</dbReference>
<dbReference type="Proteomes" id="UP000053675">
    <property type="component" value="Unassembled WGS sequence"/>
</dbReference>
<evidence type="ECO:0000256" key="2">
    <source>
        <dbReference type="RuleBase" id="RU368102"/>
    </source>
</evidence>
<organism evidence="4 5">
    <name type="scientific">Nitratireductor basaltis</name>
    <dbReference type="NCBI Taxonomy" id="472175"/>
    <lineage>
        <taxon>Bacteria</taxon>
        <taxon>Pseudomonadati</taxon>
        <taxon>Pseudomonadota</taxon>
        <taxon>Alphaproteobacteria</taxon>
        <taxon>Hyphomicrobiales</taxon>
        <taxon>Phyllobacteriaceae</taxon>
        <taxon>Nitratireductor</taxon>
    </lineage>
</organism>
<dbReference type="PATRIC" id="fig|472175.3.peg.3415"/>
<dbReference type="OrthoDB" id="5431564at2"/>
<dbReference type="Pfam" id="PF02794">
    <property type="entry name" value="HlyC"/>
    <property type="match status" value="1"/>
</dbReference>
<comment type="subcellular location">
    <subcellularLocation>
        <location evidence="2">Cytoplasm</location>
    </subcellularLocation>
</comment>
<feature type="region of interest" description="Disordered" evidence="3">
    <location>
        <begin position="1"/>
        <end position="24"/>
    </location>
</feature>
<dbReference type="GO" id="GO:0005737">
    <property type="term" value="C:cytoplasm"/>
    <property type="evidence" value="ECO:0007669"/>
    <property type="project" value="UniProtKB-SubCell"/>
</dbReference>
<comment type="function">
    <text evidence="2">Involved in fatty acylation of protoxin at internal lysine residues, thereby converting it to the active toxin.</text>
</comment>
<proteinExistence type="inferred from homology"/>
<keyword evidence="5" id="KW-1185">Reference proteome</keyword>
<dbReference type="GO" id="GO:0009404">
    <property type="term" value="P:toxin metabolic process"/>
    <property type="evidence" value="ECO:0007669"/>
    <property type="project" value="UniProtKB-UniRule"/>
</dbReference>
<evidence type="ECO:0000256" key="1">
    <source>
        <dbReference type="ARBA" id="ARBA00005686"/>
    </source>
</evidence>
<reference evidence="4 5" key="1">
    <citation type="submission" date="2014-05" db="EMBL/GenBank/DDBJ databases">
        <title>Draft Genome Sequence of Nitratireductor basaltis Strain UMTGB225, A Marine Bacterium Isolated from Green Barrel Tunicate.</title>
        <authorList>
            <person name="Gan H.Y."/>
        </authorList>
    </citation>
    <scope>NUCLEOTIDE SEQUENCE [LARGE SCALE GENOMIC DNA]</scope>
    <source>
        <strain evidence="4 5">UMTGB225</strain>
    </source>
</reference>
<keyword evidence="2" id="KW-0012">Acyltransferase</keyword>
<keyword evidence="2" id="KW-0204">Cytolysis</keyword>
<evidence type="ECO:0000256" key="3">
    <source>
        <dbReference type="SAM" id="MobiDB-lite"/>
    </source>
</evidence>
<dbReference type="GO" id="GO:0031640">
    <property type="term" value="P:killing of cells of another organism"/>
    <property type="evidence" value="ECO:0007669"/>
    <property type="project" value="UniProtKB-KW"/>
</dbReference>
<dbReference type="GO" id="GO:0016746">
    <property type="term" value="F:acyltransferase activity"/>
    <property type="evidence" value="ECO:0007669"/>
    <property type="project" value="UniProtKB-UniRule"/>
</dbReference>